<proteinExistence type="predicted"/>
<name>A0ABQ4NRC2_9RHOB</name>
<dbReference type="InterPro" id="IPR011990">
    <property type="entry name" value="TPR-like_helical_dom_sf"/>
</dbReference>
<dbReference type="EMBL" id="BPFH01000009">
    <property type="protein sequence ID" value="GIT96954.1"/>
    <property type="molecule type" value="Genomic_DNA"/>
</dbReference>
<evidence type="ECO:0008006" key="3">
    <source>
        <dbReference type="Google" id="ProtNLM"/>
    </source>
</evidence>
<protein>
    <recommendedName>
        <fullName evidence="3">Tetratricopeptide repeat-containing protein</fullName>
    </recommendedName>
</protein>
<dbReference type="RefSeq" id="WP_220750445.1">
    <property type="nucleotide sequence ID" value="NZ_BPFH01000009.1"/>
</dbReference>
<sequence>MHSDWQPSKWQEFEDLAWGKLEVGDHTGARHAALKAIALEPDAIDCYVILAQLAHVVGQKQAYAREAVRLGEVEFEQEIAAAPSDEFPFWGITRTRPYMRGLHTLALSLWEDSRKGAKEEAIEIALHMLRICPNDNIGMRFLLPEWLARQGRWSIGQEVLADCGDNVRTEMSMWAALYAFKDGNLDKAAELVASARKANPYMVGQLLLKRHPKRTNEQWVAAGSIEEAKAHAVQAYDLWRSLEGGEKWLSQFPQR</sequence>
<dbReference type="SUPFAM" id="SSF48452">
    <property type="entry name" value="TPR-like"/>
    <property type="match status" value="1"/>
</dbReference>
<organism evidence="1 2">
    <name type="scientific">Jannaschia pagri</name>
    <dbReference type="NCBI Taxonomy" id="2829797"/>
    <lineage>
        <taxon>Bacteria</taxon>
        <taxon>Pseudomonadati</taxon>
        <taxon>Pseudomonadota</taxon>
        <taxon>Alphaproteobacteria</taxon>
        <taxon>Rhodobacterales</taxon>
        <taxon>Roseobacteraceae</taxon>
        <taxon>Jannaschia</taxon>
    </lineage>
</organism>
<accession>A0ABQ4NRC2</accession>
<gene>
    <name evidence="1" type="ORF">JANAI62_35770</name>
</gene>
<keyword evidence="2" id="KW-1185">Reference proteome</keyword>
<comment type="caution">
    <text evidence="1">The sequence shown here is derived from an EMBL/GenBank/DDBJ whole genome shotgun (WGS) entry which is preliminary data.</text>
</comment>
<evidence type="ECO:0000313" key="1">
    <source>
        <dbReference type="EMBL" id="GIT96954.1"/>
    </source>
</evidence>
<dbReference type="Gene3D" id="1.25.40.10">
    <property type="entry name" value="Tetratricopeptide repeat domain"/>
    <property type="match status" value="1"/>
</dbReference>
<reference evidence="1 2" key="1">
    <citation type="submission" date="2021-05" db="EMBL/GenBank/DDBJ databases">
        <title>Bacteria Genome sequencing.</title>
        <authorList>
            <person name="Takabe Y."/>
            <person name="Nakajima Y."/>
            <person name="Suzuki S."/>
            <person name="Shiozaki T."/>
        </authorList>
    </citation>
    <scope>NUCLEOTIDE SEQUENCE [LARGE SCALE GENOMIC DNA]</scope>
    <source>
        <strain evidence="1 2">AI_62</strain>
    </source>
</reference>
<dbReference type="Proteomes" id="UP000786693">
    <property type="component" value="Unassembled WGS sequence"/>
</dbReference>
<evidence type="ECO:0000313" key="2">
    <source>
        <dbReference type="Proteomes" id="UP000786693"/>
    </source>
</evidence>